<feature type="compositionally biased region" description="Basic and acidic residues" evidence="1">
    <location>
        <begin position="1"/>
        <end position="19"/>
    </location>
</feature>
<evidence type="ECO:0000313" key="2">
    <source>
        <dbReference type="EMBL" id="KAF2034442.1"/>
    </source>
</evidence>
<feature type="region of interest" description="Disordered" evidence="1">
    <location>
        <begin position="1"/>
        <end position="31"/>
    </location>
</feature>
<feature type="compositionally biased region" description="Acidic residues" evidence="1">
    <location>
        <begin position="20"/>
        <end position="30"/>
    </location>
</feature>
<protein>
    <submittedName>
        <fullName evidence="2">Uncharacterized protein</fullName>
    </submittedName>
</protein>
<dbReference type="EMBL" id="ML978161">
    <property type="protein sequence ID" value="KAF2034442.1"/>
    <property type="molecule type" value="Genomic_DNA"/>
</dbReference>
<organism evidence="2 3">
    <name type="scientific">Setomelanomma holmii</name>
    <dbReference type="NCBI Taxonomy" id="210430"/>
    <lineage>
        <taxon>Eukaryota</taxon>
        <taxon>Fungi</taxon>
        <taxon>Dikarya</taxon>
        <taxon>Ascomycota</taxon>
        <taxon>Pezizomycotina</taxon>
        <taxon>Dothideomycetes</taxon>
        <taxon>Pleosporomycetidae</taxon>
        <taxon>Pleosporales</taxon>
        <taxon>Pleosporineae</taxon>
        <taxon>Phaeosphaeriaceae</taxon>
        <taxon>Setomelanomma</taxon>
    </lineage>
</organism>
<dbReference type="Proteomes" id="UP000799777">
    <property type="component" value="Unassembled WGS sequence"/>
</dbReference>
<comment type="caution">
    <text evidence="2">The sequence shown here is derived from an EMBL/GenBank/DDBJ whole genome shotgun (WGS) entry which is preliminary data.</text>
</comment>
<proteinExistence type="predicted"/>
<evidence type="ECO:0000313" key="3">
    <source>
        <dbReference type="Proteomes" id="UP000799777"/>
    </source>
</evidence>
<sequence length="229" mass="26433">MDDEDENRKNHDDQRKQGAEEGEDDEEEAELFTAVVETLDMAHRARDKNEDSVDKIPADDCDCLSQRLRTADIDDPYHFLELLTKATLLRYDEIAMALYPHLHNALLCPRNEGDFDALDDLLYRIQTDPRTTSFPGRLSLESDMSQQIALRVLSYHAIHTKDYPLFRWLVKSGLQPCELHGTYDPEKEDVTSLYEWSSYISNRSQLPDTEMEIRLPSLLVVAASQNNTR</sequence>
<name>A0A9P4LS61_9PLEO</name>
<keyword evidence="3" id="KW-1185">Reference proteome</keyword>
<dbReference type="AlphaFoldDB" id="A0A9P4LS61"/>
<evidence type="ECO:0000256" key="1">
    <source>
        <dbReference type="SAM" id="MobiDB-lite"/>
    </source>
</evidence>
<gene>
    <name evidence="2" type="ORF">EK21DRAFT_108062</name>
</gene>
<accession>A0A9P4LS61</accession>
<reference evidence="2" key="1">
    <citation type="journal article" date="2020" name="Stud. Mycol.">
        <title>101 Dothideomycetes genomes: a test case for predicting lifestyles and emergence of pathogens.</title>
        <authorList>
            <person name="Haridas S."/>
            <person name="Albert R."/>
            <person name="Binder M."/>
            <person name="Bloem J."/>
            <person name="Labutti K."/>
            <person name="Salamov A."/>
            <person name="Andreopoulos B."/>
            <person name="Baker S."/>
            <person name="Barry K."/>
            <person name="Bills G."/>
            <person name="Bluhm B."/>
            <person name="Cannon C."/>
            <person name="Castanera R."/>
            <person name="Culley D."/>
            <person name="Daum C."/>
            <person name="Ezra D."/>
            <person name="Gonzalez J."/>
            <person name="Henrissat B."/>
            <person name="Kuo A."/>
            <person name="Liang C."/>
            <person name="Lipzen A."/>
            <person name="Lutzoni F."/>
            <person name="Magnuson J."/>
            <person name="Mondo S."/>
            <person name="Nolan M."/>
            <person name="Ohm R."/>
            <person name="Pangilinan J."/>
            <person name="Park H.-J."/>
            <person name="Ramirez L."/>
            <person name="Alfaro M."/>
            <person name="Sun H."/>
            <person name="Tritt A."/>
            <person name="Yoshinaga Y."/>
            <person name="Zwiers L.-H."/>
            <person name="Turgeon B."/>
            <person name="Goodwin S."/>
            <person name="Spatafora J."/>
            <person name="Crous P."/>
            <person name="Grigoriev I."/>
        </authorList>
    </citation>
    <scope>NUCLEOTIDE SEQUENCE</scope>
    <source>
        <strain evidence="2">CBS 110217</strain>
    </source>
</reference>